<evidence type="ECO:0000259" key="11">
    <source>
        <dbReference type="Pfam" id="PF07687"/>
    </source>
</evidence>
<protein>
    <submittedName>
        <fullName evidence="12">Acetylornithine deacetylase</fullName>
        <ecNumber evidence="12">3.5.1.16</ecNumber>
    </submittedName>
</protein>
<keyword evidence="8" id="KW-0862">Zinc</keyword>
<dbReference type="PROSITE" id="PS00759">
    <property type="entry name" value="ARGE_DAPE_CPG2_2"/>
    <property type="match status" value="1"/>
</dbReference>
<dbReference type="GO" id="GO:0046872">
    <property type="term" value="F:metal ion binding"/>
    <property type="evidence" value="ECO:0007669"/>
    <property type="project" value="UniProtKB-KW"/>
</dbReference>
<dbReference type="InterPro" id="IPR036264">
    <property type="entry name" value="Bact_exopeptidase_dim_dom"/>
</dbReference>
<keyword evidence="3" id="KW-0963">Cytoplasm</keyword>
<proteinExistence type="inferred from homology"/>
<dbReference type="Gene3D" id="3.40.630.10">
    <property type="entry name" value="Zn peptidases"/>
    <property type="match status" value="1"/>
</dbReference>
<dbReference type="STRING" id="1123237.Salmuc_00458"/>
<dbReference type="InterPro" id="IPR050072">
    <property type="entry name" value="Peptidase_M20A"/>
</dbReference>
<dbReference type="AlphaFoldDB" id="S9Q5L0"/>
<feature type="region of interest" description="Disordered" evidence="10">
    <location>
        <begin position="398"/>
        <end position="425"/>
    </location>
</feature>
<organism evidence="12 13">
    <name type="scientific">Salipiger mucosus DSM 16094</name>
    <dbReference type="NCBI Taxonomy" id="1123237"/>
    <lineage>
        <taxon>Bacteria</taxon>
        <taxon>Pseudomonadati</taxon>
        <taxon>Pseudomonadota</taxon>
        <taxon>Alphaproteobacteria</taxon>
        <taxon>Rhodobacterales</taxon>
        <taxon>Roseobacteraceae</taxon>
        <taxon>Salipiger</taxon>
    </lineage>
</organism>
<dbReference type="Pfam" id="PF07687">
    <property type="entry name" value="M20_dimer"/>
    <property type="match status" value="1"/>
</dbReference>
<evidence type="ECO:0000256" key="4">
    <source>
        <dbReference type="ARBA" id="ARBA00022571"/>
    </source>
</evidence>
<dbReference type="InterPro" id="IPR010169">
    <property type="entry name" value="AcOrn-deacetyl"/>
</dbReference>
<evidence type="ECO:0000313" key="12">
    <source>
        <dbReference type="EMBL" id="EPX76626.1"/>
    </source>
</evidence>
<evidence type="ECO:0000256" key="2">
    <source>
        <dbReference type="ARBA" id="ARBA00005691"/>
    </source>
</evidence>
<dbReference type="InterPro" id="IPR001261">
    <property type="entry name" value="ArgE/DapE_CS"/>
</dbReference>
<feature type="compositionally biased region" description="Polar residues" evidence="10">
    <location>
        <begin position="414"/>
        <end position="425"/>
    </location>
</feature>
<feature type="region of interest" description="Disordered" evidence="10">
    <location>
        <begin position="342"/>
        <end position="381"/>
    </location>
</feature>
<keyword evidence="5" id="KW-0028">Amino-acid biosynthesis</keyword>
<evidence type="ECO:0000256" key="7">
    <source>
        <dbReference type="ARBA" id="ARBA00022801"/>
    </source>
</evidence>
<dbReference type="Gene3D" id="3.30.70.360">
    <property type="match status" value="1"/>
</dbReference>
<keyword evidence="4" id="KW-0055">Arginine biosynthesis</keyword>
<name>S9Q5L0_9RHOB</name>
<dbReference type="InterPro" id="IPR002933">
    <property type="entry name" value="Peptidase_M20"/>
</dbReference>
<evidence type="ECO:0000256" key="5">
    <source>
        <dbReference type="ARBA" id="ARBA00022605"/>
    </source>
</evidence>
<gene>
    <name evidence="12" type="ORF">Salmuc_00458</name>
</gene>
<dbReference type="RefSeq" id="WP_021120818.1">
    <property type="nucleotide sequence ID" value="NZ_KE557282.1"/>
</dbReference>
<evidence type="ECO:0000256" key="3">
    <source>
        <dbReference type="ARBA" id="ARBA00022490"/>
    </source>
</evidence>
<keyword evidence="6" id="KW-0479">Metal-binding</keyword>
<comment type="similarity">
    <text evidence="2">Belongs to the peptidase M20A family. ArgE subfamily.</text>
</comment>
<dbReference type="CDD" id="cd03894">
    <property type="entry name" value="M20_ArgE"/>
    <property type="match status" value="1"/>
</dbReference>
<dbReference type="SUPFAM" id="SSF55031">
    <property type="entry name" value="Bacterial exopeptidase dimerisation domain"/>
    <property type="match status" value="1"/>
</dbReference>
<comment type="cofactor">
    <cofactor evidence="1">
        <name>Zn(2+)</name>
        <dbReference type="ChEBI" id="CHEBI:29105"/>
    </cofactor>
</comment>
<dbReference type="GO" id="GO:0006526">
    <property type="term" value="P:L-arginine biosynthetic process"/>
    <property type="evidence" value="ECO:0007669"/>
    <property type="project" value="UniProtKB-KW"/>
</dbReference>
<keyword evidence="9" id="KW-0170">Cobalt</keyword>
<keyword evidence="13" id="KW-1185">Reference proteome</keyword>
<dbReference type="eggNOG" id="COG0624">
    <property type="taxonomic scope" value="Bacteria"/>
</dbReference>
<evidence type="ECO:0000313" key="13">
    <source>
        <dbReference type="Proteomes" id="UP000015347"/>
    </source>
</evidence>
<dbReference type="PANTHER" id="PTHR43808:SF31">
    <property type="entry name" value="N-ACETYL-L-CITRULLINE DEACETYLASE"/>
    <property type="match status" value="1"/>
</dbReference>
<dbReference type="PANTHER" id="PTHR43808">
    <property type="entry name" value="ACETYLORNITHINE DEACETYLASE"/>
    <property type="match status" value="1"/>
</dbReference>
<dbReference type="EMBL" id="APVH01000046">
    <property type="protein sequence ID" value="EPX76626.1"/>
    <property type="molecule type" value="Genomic_DNA"/>
</dbReference>
<keyword evidence="7 12" id="KW-0378">Hydrolase</keyword>
<reference evidence="13" key="1">
    <citation type="journal article" date="2014" name="Stand. Genomic Sci.">
        <title>Genome sequence of the exopolysaccharide-producing Salipiger mucosus type strain (DSM 16094(T)), a moderately halophilic member of the Roseobacter clade.</title>
        <authorList>
            <person name="Riedel T."/>
            <person name="Spring S."/>
            <person name="Fiebig A."/>
            <person name="Petersen J."/>
            <person name="Kyrpides N.C."/>
            <person name="Goker M."/>
            <person name="Klenk H.P."/>
        </authorList>
    </citation>
    <scope>NUCLEOTIDE SEQUENCE [LARGE SCALE GENOMIC DNA]</scope>
    <source>
        <strain evidence="13">DSM 16094</strain>
    </source>
</reference>
<dbReference type="EC" id="3.5.1.16" evidence="12"/>
<dbReference type="GO" id="GO:0008777">
    <property type="term" value="F:acetylornithine deacetylase activity"/>
    <property type="evidence" value="ECO:0007669"/>
    <property type="project" value="UniProtKB-EC"/>
</dbReference>
<dbReference type="Proteomes" id="UP000015347">
    <property type="component" value="Unassembled WGS sequence"/>
</dbReference>
<dbReference type="InterPro" id="IPR011650">
    <property type="entry name" value="Peptidase_M20_dimer"/>
</dbReference>
<evidence type="ECO:0000256" key="9">
    <source>
        <dbReference type="ARBA" id="ARBA00023285"/>
    </source>
</evidence>
<evidence type="ECO:0000256" key="8">
    <source>
        <dbReference type="ARBA" id="ARBA00022833"/>
    </source>
</evidence>
<dbReference type="HOGENOM" id="CLU_021802_2_4_5"/>
<dbReference type="SUPFAM" id="SSF53187">
    <property type="entry name" value="Zn-dependent exopeptidases"/>
    <property type="match status" value="1"/>
</dbReference>
<evidence type="ECO:0000256" key="6">
    <source>
        <dbReference type="ARBA" id="ARBA00022723"/>
    </source>
</evidence>
<accession>S9Q5L0</accession>
<sequence>MTTHFTPAAMLERLVAHATVVGTPNGALVDFVADYLEAHGARVQVLPGPEGDRSNLFATIGPEDRRGLILSGHLDVVPAEEPGWQADPFVLRAEAGRLIGRGACDMKGFVAAVLAAVPAMAETQLETPLHIALSYDEEAGCRGVGHMIDRLPELCPPPLGCIVGEPTGLAPVLSHKGKAAVRLVARGIAGHSARPDLGRNAIHALLPALARVAEEAARLTAEGPFDDGFAPPHHTMQVGTMSGGEALNVLPDHAEARIEARVLPGADPLEVLRPVLDLVAATEHVEAEILAAYPPLAQEAEVPLVRLVEGISGNAAQSAVSFGTEAGLFRAAGMPAVLCRAGRHGARPQTRGIHPRKRTRGRARDDPRADPAACRRRRRGAPHAVAARALARIGGQSSPVLGCQVVPSGPLSGARSSSNSYMSGR</sequence>
<dbReference type="NCBIfam" id="TIGR01892">
    <property type="entry name" value="AcOrn-deacetyl"/>
    <property type="match status" value="1"/>
</dbReference>
<comment type="caution">
    <text evidence="12">The sequence shown here is derived from an EMBL/GenBank/DDBJ whole genome shotgun (WGS) entry which is preliminary data.</text>
</comment>
<evidence type="ECO:0000256" key="10">
    <source>
        <dbReference type="SAM" id="MobiDB-lite"/>
    </source>
</evidence>
<dbReference type="Pfam" id="PF01546">
    <property type="entry name" value="Peptidase_M20"/>
    <property type="match status" value="1"/>
</dbReference>
<evidence type="ECO:0000256" key="1">
    <source>
        <dbReference type="ARBA" id="ARBA00001947"/>
    </source>
</evidence>
<feature type="domain" description="Peptidase M20 dimerisation" evidence="11">
    <location>
        <begin position="174"/>
        <end position="280"/>
    </location>
</feature>